<dbReference type="EMBL" id="CM003533">
    <property type="protein sequence ID" value="RCV30772.1"/>
    <property type="molecule type" value="Genomic_DNA"/>
</dbReference>
<dbReference type="AlphaFoldDB" id="A0A368RKU9"/>
<protein>
    <submittedName>
        <fullName evidence="2">Uncharacterized protein</fullName>
    </submittedName>
</protein>
<accession>A0A368RKU9</accession>
<feature type="compositionally biased region" description="Polar residues" evidence="1">
    <location>
        <begin position="34"/>
        <end position="65"/>
    </location>
</feature>
<name>A0A368RKU9_SETIT</name>
<proteinExistence type="predicted"/>
<evidence type="ECO:0000256" key="1">
    <source>
        <dbReference type="SAM" id="MobiDB-lite"/>
    </source>
</evidence>
<gene>
    <name evidence="2" type="ORF">SETIT_6G122200v2</name>
</gene>
<feature type="compositionally biased region" description="Basic and acidic residues" evidence="1">
    <location>
        <begin position="71"/>
        <end position="83"/>
    </location>
</feature>
<reference evidence="2" key="2">
    <citation type="submission" date="2015-07" db="EMBL/GenBank/DDBJ databases">
        <authorList>
            <person name="Noorani M."/>
        </authorList>
    </citation>
    <scope>NUCLEOTIDE SEQUENCE</scope>
    <source>
        <strain evidence="2">Yugu1</strain>
    </source>
</reference>
<sequence length="90" mass="9305">MTKDKKEAKKPSANGMSTARMPPLGGPQPGQTPYRSPQQNPSPASALGTQNPLPGTGAGCSSSAVQPPYNPDKRGKNTGKKDSAIGMWRG</sequence>
<reference evidence="2" key="1">
    <citation type="journal article" date="2012" name="Nat. Biotechnol.">
        <title>Reference genome sequence of the model plant Setaria.</title>
        <authorList>
            <person name="Bennetzen J.L."/>
            <person name="Schmutz J."/>
            <person name="Wang H."/>
            <person name="Percifield R."/>
            <person name="Hawkins J."/>
            <person name="Pontaroli A.C."/>
            <person name="Estep M."/>
            <person name="Feng L."/>
            <person name="Vaughn J.N."/>
            <person name="Grimwood J."/>
            <person name="Jenkins J."/>
            <person name="Barry K."/>
            <person name="Lindquist E."/>
            <person name="Hellsten U."/>
            <person name="Deshpande S."/>
            <person name="Wang X."/>
            <person name="Wu X."/>
            <person name="Mitros T."/>
            <person name="Triplett J."/>
            <person name="Yang X."/>
            <person name="Ye C.Y."/>
            <person name="Mauro-Herrera M."/>
            <person name="Wang L."/>
            <person name="Li P."/>
            <person name="Sharma M."/>
            <person name="Sharma R."/>
            <person name="Ronald P.C."/>
            <person name="Panaud O."/>
            <person name="Kellogg E.A."/>
            <person name="Brutnell T.P."/>
            <person name="Doust A.N."/>
            <person name="Tuskan G.A."/>
            <person name="Rokhsar D."/>
            <person name="Devos K.M."/>
        </authorList>
    </citation>
    <scope>NUCLEOTIDE SEQUENCE [LARGE SCALE GENOMIC DNA]</scope>
    <source>
        <strain evidence="2">Yugu1</strain>
    </source>
</reference>
<feature type="compositionally biased region" description="Basic and acidic residues" evidence="1">
    <location>
        <begin position="1"/>
        <end position="10"/>
    </location>
</feature>
<feature type="region of interest" description="Disordered" evidence="1">
    <location>
        <begin position="1"/>
        <end position="90"/>
    </location>
</feature>
<evidence type="ECO:0000313" key="2">
    <source>
        <dbReference type="EMBL" id="RCV30772.1"/>
    </source>
</evidence>
<organism evidence="2">
    <name type="scientific">Setaria italica</name>
    <name type="common">Foxtail millet</name>
    <name type="synonym">Panicum italicum</name>
    <dbReference type="NCBI Taxonomy" id="4555"/>
    <lineage>
        <taxon>Eukaryota</taxon>
        <taxon>Viridiplantae</taxon>
        <taxon>Streptophyta</taxon>
        <taxon>Embryophyta</taxon>
        <taxon>Tracheophyta</taxon>
        <taxon>Spermatophyta</taxon>
        <taxon>Magnoliopsida</taxon>
        <taxon>Liliopsida</taxon>
        <taxon>Poales</taxon>
        <taxon>Poaceae</taxon>
        <taxon>PACMAD clade</taxon>
        <taxon>Panicoideae</taxon>
        <taxon>Panicodae</taxon>
        <taxon>Paniceae</taxon>
        <taxon>Cenchrinae</taxon>
        <taxon>Setaria</taxon>
    </lineage>
</organism>